<dbReference type="EMBL" id="HG994355">
    <property type="protein sequence ID" value="CAF2151036.1"/>
    <property type="molecule type" value="Genomic_DNA"/>
</dbReference>
<accession>A0A816XZV2</accession>
<organism evidence="1">
    <name type="scientific">Brassica napus</name>
    <name type="common">Rape</name>
    <dbReference type="NCBI Taxonomy" id="3708"/>
    <lineage>
        <taxon>Eukaryota</taxon>
        <taxon>Viridiplantae</taxon>
        <taxon>Streptophyta</taxon>
        <taxon>Embryophyta</taxon>
        <taxon>Tracheophyta</taxon>
        <taxon>Spermatophyta</taxon>
        <taxon>Magnoliopsida</taxon>
        <taxon>eudicotyledons</taxon>
        <taxon>Gunneridae</taxon>
        <taxon>Pentapetalae</taxon>
        <taxon>rosids</taxon>
        <taxon>malvids</taxon>
        <taxon>Brassicales</taxon>
        <taxon>Brassicaceae</taxon>
        <taxon>Brassiceae</taxon>
        <taxon>Brassica</taxon>
    </lineage>
</organism>
<protein>
    <submittedName>
        <fullName evidence="1">(rape) hypothetical protein</fullName>
    </submittedName>
</protein>
<reference evidence="1" key="1">
    <citation type="submission" date="2021-01" db="EMBL/GenBank/DDBJ databases">
        <authorList>
            <consortium name="Genoscope - CEA"/>
            <person name="William W."/>
        </authorList>
    </citation>
    <scope>NUCLEOTIDE SEQUENCE</scope>
</reference>
<proteinExistence type="predicted"/>
<dbReference type="Proteomes" id="UP001295469">
    <property type="component" value="Chromosome A01"/>
</dbReference>
<name>A0A816XZV2_BRANA</name>
<dbReference type="AlphaFoldDB" id="A0A816XZV2"/>
<gene>
    <name evidence="1" type="ORF">DARMORV10_A01P22300.1</name>
</gene>
<sequence length="63" mass="7492">MKLEEETKKEKKRAIPLIQKIEALKMEIESTQKTIRKEALSFCLCLKPENEILEEKKRMSSNR</sequence>
<evidence type="ECO:0000313" key="1">
    <source>
        <dbReference type="EMBL" id="CAF2151036.1"/>
    </source>
</evidence>